<sequence length="268" mass="29802">MGYVATPECMTSDKAAGPLMSPLAAIALKLVGIVTIVSAIIDYLVLLIPPNFLDPQWQLATTTQIVDRGIVPLVGIALLLTGFWIETNVGVARRRQSLVSDLRFWACLFASLLGLVFLILTFLHVNNVRITSRSALEQVTTEATQAETQLEQRLSAELDQQRQQLNQLLENEEVLQQAIESGQLPAEIEQFRDNPAGLDAFLSERAGQARQQLQTELGTRREEAVQRVRREAWKSAIRISISSLLLAVGYIIVGWMGLRRLLTRTRSA</sequence>
<keyword evidence="4" id="KW-1185">Reference proteome</keyword>
<feature type="transmembrane region" description="Helical" evidence="2">
    <location>
        <begin position="23"/>
        <end position="48"/>
    </location>
</feature>
<dbReference type="NCBIfam" id="NF038305">
    <property type="entry name" value="HpsJ_fam"/>
    <property type="match status" value="1"/>
</dbReference>
<reference evidence="3 4" key="1">
    <citation type="journal article" date="2016" name="Biochim. Biophys. Acta">
        <title>Characterization of red-shifted phycobilisomes isolated from the chlorophyll f-containing cyanobacterium Halomicronema hongdechloris.</title>
        <authorList>
            <person name="Li Y."/>
            <person name="Lin Y."/>
            <person name="Garvey C.J."/>
            <person name="Birch D."/>
            <person name="Corkery R.W."/>
            <person name="Loughlin P.C."/>
            <person name="Scheer H."/>
            <person name="Willows R.D."/>
            <person name="Chen M."/>
        </authorList>
    </citation>
    <scope>NUCLEOTIDE SEQUENCE [LARGE SCALE GENOMIC DNA]</scope>
    <source>
        <strain evidence="3 4">C2206</strain>
    </source>
</reference>
<evidence type="ECO:0000313" key="3">
    <source>
        <dbReference type="EMBL" id="ASC73559.1"/>
    </source>
</evidence>
<feature type="transmembrane region" description="Helical" evidence="2">
    <location>
        <begin position="236"/>
        <end position="258"/>
    </location>
</feature>
<keyword evidence="2" id="KW-1133">Transmembrane helix</keyword>
<evidence type="ECO:0000256" key="2">
    <source>
        <dbReference type="SAM" id="Phobius"/>
    </source>
</evidence>
<accession>A0A1Z3HTC9</accession>
<protein>
    <submittedName>
        <fullName evidence="3">Uncharacterized protein</fullName>
    </submittedName>
</protein>
<feature type="transmembrane region" description="Helical" evidence="2">
    <location>
        <begin position="69"/>
        <end position="90"/>
    </location>
</feature>
<dbReference type="STRING" id="1641165.XM38_24805"/>
<dbReference type="Proteomes" id="UP000191901">
    <property type="component" value="Chromosome"/>
</dbReference>
<name>A0A1Z3HTC9_9CYAN</name>
<evidence type="ECO:0000256" key="1">
    <source>
        <dbReference type="SAM" id="Coils"/>
    </source>
</evidence>
<dbReference type="AlphaFoldDB" id="A0A1Z3HTC9"/>
<gene>
    <name evidence="3" type="ORF">XM38_045280</name>
</gene>
<keyword evidence="1" id="KW-0175">Coiled coil</keyword>
<feature type="coiled-coil region" evidence="1">
    <location>
        <begin position="151"/>
        <end position="178"/>
    </location>
</feature>
<feature type="transmembrane region" description="Helical" evidence="2">
    <location>
        <begin position="102"/>
        <end position="123"/>
    </location>
</feature>
<keyword evidence="2" id="KW-0472">Membrane</keyword>
<dbReference type="InterPro" id="IPR047709">
    <property type="entry name" value="HpsJ-like"/>
</dbReference>
<keyword evidence="2" id="KW-0812">Transmembrane</keyword>
<proteinExistence type="predicted"/>
<dbReference type="EMBL" id="CP021983">
    <property type="protein sequence ID" value="ASC73559.1"/>
    <property type="molecule type" value="Genomic_DNA"/>
</dbReference>
<dbReference type="KEGG" id="hhg:XM38_045280"/>
<evidence type="ECO:0000313" key="4">
    <source>
        <dbReference type="Proteomes" id="UP000191901"/>
    </source>
</evidence>
<organism evidence="3 4">
    <name type="scientific">Halomicronema hongdechloris C2206</name>
    <dbReference type="NCBI Taxonomy" id="1641165"/>
    <lineage>
        <taxon>Bacteria</taxon>
        <taxon>Bacillati</taxon>
        <taxon>Cyanobacteriota</taxon>
        <taxon>Cyanophyceae</taxon>
        <taxon>Nodosilineales</taxon>
        <taxon>Nodosilineaceae</taxon>
        <taxon>Halomicronema</taxon>
    </lineage>
</organism>